<dbReference type="Pfam" id="PF14059">
    <property type="entry name" value="DUF4251"/>
    <property type="match status" value="1"/>
</dbReference>
<dbReference type="PROSITE" id="PS51257">
    <property type="entry name" value="PROKAR_LIPOPROTEIN"/>
    <property type="match status" value="1"/>
</dbReference>
<proteinExistence type="predicted"/>
<dbReference type="RefSeq" id="WP_345369528.1">
    <property type="nucleotide sequence ID" value="NZ_BAABJX010000017.1"/>
</dbReference>
<feature type="compositionally biased region" description="Polar residues" evidence="1">
    <location>
        <begin position="18"/>
        <end position="27"/>
    </location>
</feature>
<dbReference type="InterPro" id="IPR025347">
    <property type="entry name" value="DUF4251"/>
</dbReference>
<comment type="caution">
    <text evidence="2">The sequence shown here is derived from an EMBL/GenBank/DDBJ whole genome shotgun (WGS) entry which is preliminary data.</text>
</comment>
<sequence length="189" mass="20590">MQKFIGLIVLLMISSCASQPPTSQDGQLTKKEQKAQKKAQKATQEKALNEQAKLALQKQWFVLETHTLTNNKGRPVNVSTNTNFIAVKGETAVIQIAFPGGVMGPNNIGGITVDGNISNVDLKENDNGRVYMTFSVLGAGVNAQVRINLDGSNYANGRVSSQTRGGYIEFRGIVVPYEKSRIYQAPSRF</sequence>
<evidence type="ECO:0000313" key="2">
    <source>
        <dbReference type="EMBL" id="GAA4826430.1"/>
    </source>
</evidence>
<organism evidence="2 3">
    <name type="scientific">Algivirga pacifica</name>
    <dbReference type="NCBI Taxonomy" id="1162670"/>
    <lineage>
        <taxon>Bacteria</taxon>
        <taxon>Pseudomonadati</taxon>
        <taxon>Bacteroidota</taxon>
        <taxon>Cytophagia</taxon>
        <taxon>Cytophagales</taxon>
        <taxon>Flammeovirgaceae</taxon>
        <taxon>Algivirga</taxon>
    </lineage>
</organism>
<feature type="region of interest" description="Disordered" evidence="1">
    <location>
        <begin position="18"/>
        <end position="43"/>
    </location>
</feature>
<gene>
    <name evidence="2" type="ORF">GCM10023331_08810</name>
</gene>
<dbReference type="EMBL" id="BAABJX010000017">
    <property type="protein sequence ID" value="GAA4826430.1"/>
    <property type="molecule type" value="Genomic_DNA"/>
</dbReference>
<dbReference type="Proteomes" id="UP001500298">
    <property type="component" value="Unassembled WGS sequence"/>
</dbReference>
<evidence type="ECO:0000313" key="3">
    <source>
        <dbReference type="Proteomes" id="UP001500298"/>
    </source>
</evidence>
<reference evidence="3" key="1">
    <citation type="journal article" date="2019" name="Int. J. Syst. Evol. Microbiol.">
        <title>The Global Catalogue of Microorganisms (GCM) 10K type strain sequencing project: providing services to taxonomists for standard genome sequencing and annotation.</title>
        <authorList>
            <consortium name="The Broad Institute Genomics Platform"/>
            <consortium name="The Broad Institute Genome Sequencing Center for Infectious Disease"/>
            <person name="Wu L."/>
            <person name="Ma J."/>
        </authorList>
    </citation>
    <scope>NUCLEOTIDE SEQUENCE [LARGE SCALE GENOMIC DNA]</scope>
    <source>
        <strain evidence="3">JCM 18326</strain>
    </source>
</reference>
<dbReference type="Gene3D" id="2.40.128.410">
    <property type="match status" value="1"/>
</dbReference>
<evidence type="ECO:0000256" key="1">
    <source>
        <dbReference type="SAM" id="MobiDB-lite"/>
    </source>
</evidence>
<protein>
    <submittedName>
        <fullName evidence="2">DUF4251 domain-containing protein</fullName>
    </submittedName>
</protein>
<name>A0ABP9D4A8_9BACT</name>
<accession>A0ABP9D4A8</accession>
<keyword evidence="3" id="KW-1185">Reference proteome</keyword>